<gene>
    <name evidence="3" type="ORF">DENIS_0534</name>
</gene>
<reference evidence="4" key="2">
    <citation type="submission" date="2019-01" db="EMBL/GenBank/DDBJ databases">
        <title>Genome sequence of Desulfonema ishimotonii strain Tokyo 01.</title>
        <authorList>
            <person name="Fukui M."/>
        </authorList>
    </citation>
    <scope>NUCLEOTIDE SEQUENCE [LARGE SCALE GENOMIC DNA]</scope>
    <source>
        <strain evidence="4">Tokyo 01</strain>
    </source>
</reference>
<proteinExistence type="predicted"/>
<name>A0A401FRK9_9BACT</name>
<feature type="domain" description="Response receiver" evidence="2">
    <location>
        <begin position="22"/>
        <end position="228"/>
    </location>
</feature>
<feature type="region of interest" description="Disordered" evidence="1">
    <location>
        <begin position="191"/>
        <end position="225"/>
    </location>
</feature>
<dbReference type="Pfam" id="PF19192">
    <property type="entry name" value="Response_reg_2"/>
    <property type="match status" value="1"/>
</dbReference>
<dbReference type="EMBL" id="BEXT01000001">
    <property type="protein sequence ID" value="GBC59595.1"/>
    <property type="molecule type" value="Genomic_DNA"/>
</dbReference>
<sequence>MNEHETVTDEFQQTSENIVKDYIRSVLFVDDDWPEDNPQKKVSDSTREFSESLQSDDSVSAYDSETITDESDLIDDEASEDIDAASSEQDKFPDMPSAAANSQLLGFKESVTGEGIIFQGIAYRKSHHEKIIVDLASRADIVVFDWELVWKDKGRETLSILQELVNKGGLRFICIFTNKQRVHEIKERIKERLSDEKPDSSEDVDKANSDGEIKPGPSEAVGKADTEKGEIAEFRIKNLVIAVRKKPNGVNGDSDDYTVEPKDLLGEAIKALTREYRGFVQLILLEMTNKHRELLPRVLERIDSDIDAAYIAEATDDDSPIKRSDAFIGILLDEWRAQLKKIASQVLSENTIKAYCSALISKTENLDESLIRENLFSCISGDRNKLVNNICKWTSNNANCFNEWLKSGCPTTISGLNLKDKDKKEQKSIKLSLLNYLISSNNNPKKAVLKLDALFHQRREVPQKLSQGTVLCAKKDSYLICVTPACDTERPEDKINYIYCFLTADIVAENRLIQKNRTEPYIILNHNEKTVILKVKLKPYQSLYIPNPEINAENKLVAFLRIPEDPMKKPEFQLELSPIAQLRLEHALSLSAAAGAEATRVGVDRVEFVRSRLK</sequence>
<dbReference type="RefSeq" id="WP_124327096.1">
    <property type="nucleotide sequence ID" value="NZ_BEXT01000001.1"/>
</dbReference>
<evidence type="ECO:0000256" key="1">
    <source>
        <dbReference type="SAM" id="MobiDB-lite"/>
    </source>
</evidence>
<dbReference type="Proteomes" id="UP000288096">
    <property type="component" value="Unassembled WGS sequence"/>
</dbReference>
<evidence type="ECO:0000313" key="4">
    <source>
        <dbReference type="Proteomes" id="UP000288096"/>
    </source>
</evidence>
<feature type="compositionally biased region" description="Polar residues" evidence="1">
    <location>
        <begin position="51"/>
        <end position="65"/>
    </location>
</feature>
<protein>
    <recommendedName>
        <fullName evidence="2">Response receiver domain-containing protein</fullName>
    </recommendedName>
</protein>
<dbReference type="AlphaFoldDB" id="A0A401FRK9"/>
<reference evidence="4" key="1">
    <citation type="submission" date="2017-11" db="EMBL/GenBank/DDBJ databases">
        <authorList>
            <person name="Watanabe M."/>
            <person name="Kojima H."/>
        </authorList>
    </citation>
    <scope>NUCLEOTIDE SEQUENCE [LARGE SCALE GENOMIC DNA]</scope>
    <source>
        <strain evidence="4">Tokyo 01</strain>
    </source>
</reference>
<feature type="compositionally biased region" description="Basic and acidic residues" evidence="1">
    <location>
        <begin position="37"/>
        <end position="50"/>
    </location>
</feature>
<accession>A0A401FRK9</accession>
<dbReference type="InterPro" id="IPR043834">
    <property type="entry name" value="REC"/>
</dbReference>
<comment type="caution">
    <text evidence="3">The sequence shown here is derived from an EMBL/GenBank/DDBJ whole genome shotgun (WGS) entry which is preliminary data.</text>
</comment>
<feature type="compositionally biased region" description="Basic and acidic residues" evidence="1">
    <location>
        <begin position="191"/>
        <end position="213"/>
    </location>
</feature>
<evidence type="ECO:0000259" key="2">
    <source>
        <dbReference type="Pfam" id="PF19192"/>
    </source>
</evidence>
<organism evidence="3 4">
    <name type="scientific">Desulfonema ishimotonii</name>
    <dbReference type="NCBI Taxonomy" id="45657"/>
    <lineage>
        <taxon>Bacteria</taxon>
        <taxon>Pseudomonadati</taxon>
        <taxon>Thermodesulfobacteriota</taxon>
        <taxon>Desulfobacteria</taxon>
        <taxon>Desulfobacterales</taxon>
        <taxon>Desulfococcaceae</taxon>
        <taxon>Desulfonema</taxon>
    </lineage>
</organism>
<evidence type="ECO:0000313" key="3">
    <source>
        <dbReference type="EMBL" id="GBC59595.1"/>
    </source>
</evidence>
<dbReference type="OrthoDB" id="5135940at2"/>
<feature type="region of interest" description="Disordered" evidence="1">
    <location>
        <begin position="32"/>
        <end position="68"/>
    </location>
</feature>
<keyword evidence="4" id="KW-1185">Reference proteome</keyword>